<evidence type="ECO:0000313" key="2">
    <source>
        <dbReference type="Proteomes" id="UP001497516"/>
    </source>
</evidence>
<evidence type="ECO:0000313" key="1">
    <source>
        <dbReference type="EMBL" id="CAL1395127.1"/>
    </source>
</evidence>
<reference evidence="1 2" key="1">
    <citation type="submission" date="2024-04" db="EMBL/GenBank/DDBJ databases">
        <authorList>
            <person name="Fracassetti M."/>
        </authorList>
    </citation>
    <scope>NUCLEOTIDE SEQUENCE [LARGE SCALE GENOMIC DNA]</scope>
</reference>
<dbReference type="Proteomes" id="UP001497516">
    <property type="component" value="Chromosome 6"/>
</dbReference>
<sequence>MLDVLFLLDFLYLDRDMHNEGLARDGSDYSASRVTSWIKDVRKPFKATMHSSRVTVPHHAIIMSLRTRVLVVSSLKKATYSIQLAIQLEGLKELATRESTLASPPTWPVFSLRPPAWRPTESLLAAWRRWFGVWSYKKNDQKGGR</sequence>
<protein>
    <submittedName>
        <fullName evidence="1">Uncharacterized protein</fullName>
    </submittedName>
</protein>
<name>A0AAV2FB02_9ROSI</name>
<gene>
    <name evidence="1" type="ORF">LTRI10_LOCUS35581</name>
</gene>
<organism evidence="1 2">
    <name type="scientific">Linum trigynum</name>
    <dbReference type="NCBI Taxonomy" id="586398"/>
    <lineage>
        <taxon>Eukaryota</taxon>
        <taxon>Viridiplantae</taxon>
        <taxon>Streptophyta</taxon>
        <taxon>Embryophyta</taxon>
        <taxon>Tracheophyta</taxon>
        <taxon>Spermatophyta</taxon>
        <taxon>Magnoliopsida</taxon>
        <taxon>eudicotyledons</taxon>
        <taxon>Gunneridae</taxon>
        <taxon>Pentapetalae</taxon>
        <taxon>rosids</taxon>
        <taxon>fabids</taxon>
        <taxon>Malpighiales</taxon>
        <taxon>Linaceae</taxon>
        <taxon>Linum</taxon>
    </lineage>
</organism>
<accession>A0AAV2FB02</accession>
<proteinExistence type="predicted"/>
<dbReference type="AlphaFoldDB" id="A0AAV2FB02"/>
<dbReference type="EMBL" id="OZ034819">
    <property type="protein sequence ID" value="CAL1395127.1"/>
    <property type="molecule type" value="Genomic_DNA"/>
</dbReference>
<keyword evidence="2" id="KW-1185">Reference proteome</keyword>